<dbReference type="Proteomes" id="UP001430584">
    <property type="component" value="Unassembled WGS sequence"/>
</dbReference>
<feature type="compositionally biased region" description="Acidic residues" evidence="1">
    <location>
        <begin position="499"/>
        <end position="513"/>
    </location>
</feature>
<keyword evidence="3" id="KW-1185">Reference proteome</keyword>
<dbReference type="GeneID" id="92007524"/>
<feature type="compositionally biased region" description="Acidic residues" evidence="1">
    <location>
        <begin position="221"/>
        <end position="241"/>
    </location>
</feature>
<name>A0ABR3CMY6_9PEZI</name>
<feature type="region of interest" description="Disordered" evidence="1">
    <location>
        <begin position="378"/>
        <end position="520"/>
    </location>
</feature>
<feature type="compositionally biased region" description="Acidic residues" evidence="1">
    <location>
        <begin position="396"/>
        <end position="481"/>
    </location>
</feature>
<gene>
    <name evidence="2" type="ORF">SLS55_003439</name>
</gene>
<feature type="region of interest" description="Disordered" evidence="1">
    <location>
        <begin position="1"/>
        <end position="112"/>
    </location>
</feature>
<feature type="region of interest" description="Disordered" evidence="1">
    <location>
        <begin position="221"/>
        <end position="250"/>
    </location>
</feature>
<evidence type="ECO:0000313" key="2">
    <source>
        <dbReference type="EMBL" id="KAL0262004.1"/>
    </source>
</evidence>
<sequence>MAATRSKDVANGTQPANASAGSNPTSSQDEVMRDEFTSPGISSSSSDASSASDPAHARDHDGLSASHRKRNANLPLPPVASARRLTTGSLKDDDDDPSSTAAQRADPLTPATRAACARTYPDSLDMPAGLTTSGQMEFMGAHMKKHMEVVMARRRAMQQQQKRQYYDLSFERDAIIPAPDPLETETTPPAAVTGQSLRYLPLPLLTMGKAKEDREDDGDIVNDAAADADDPNDPNDIEDDYQPQSSYTPAAANTANTTTAAANQAAAATAAARQTFTAAVLAALPTTDPAHPPTLRQMRDMTPYERSVRAESHREAIRRRHRGLWGEREYARVAARTVRMEEVLMDVGVLLYEDESDEGDDVGAAVEAVRGFAGVAFDRPLPLPPGVGRARVKVEAEEEEEEEENDEDEDSDLDSAEEGSDLESADEELSDEELSDEELSDEEMGLEADEEGLEDEDDDSDEDYNVDEEDNDDDDEDDETDDGKLGDDELEKLIKDAQEDVDSDLEIDSDEDEGPLRKKARLSISPLSTVPYMSKRPLPNWVLNDDVEMKQDP</sequence>
<proteinExistence type="predicted"/>
<feature type="compositionally biased region" description="Polar residues" evidence="1">
    <location>
        <begin position="11"/>
        <end position="29"/>
    </location>
</feature>
<comment type="caution">
    <text evidence="2">The sequence shown here is derived from an EMBL/GenBank/DDBJ whole genome shotgun (WGS) entry which is preliminary data.</text>
</comment>
<dbReference type="RefSeq" id="XP_066635033.1">
    <property type="nucleotide sequence ID" value="XM_066774914.1"/>
</dbReference>
<dbReference type="EMBL" id="JAJVCZ030000003">
    <property type="protein sequence ID" value="KAL0262004.1"/>
    <property type="molecule type" value="Genomic_DNA"/>
</dbReference>
<feature type="compositionally biased region" description="Low complexity" evidence="1">
    <location>
        <begin position="42"/>
        <end position="53"/>
    </location>
</feature>
<evidence type="ECO:0008006" key="4">
    <source>
        <dbReference type="Google" id="ProtNLM"/>
    </source>
</evidence>
<accession>A0ABR3CMY6</accession>
<reference evidence="2 3" key="1">
    <citation type="submission" date="2024-02" db="EMBL/GenBank/DDBJ databases">
        <title>De novo assembly and annotation of 12 fungi associated with fruit tree decline syndrome in Ontario, Canada.</title>
        <authorList>
            <person name="Sulman M."/>
            <person name="Ellouze W."/>
            <person name="Ilyukhin E."/>
        </authorList>
    </citation>
    <scope>NUCLEOTIDE SEQUENCE [LARGE SCALE GENOMIC DNA]</scope>
    <source>
        <strain evidence="2 3">FDS-637</strain>
    </source>
</reference>
<evidence type="ECO:0000256" key="1">
    <source>
        <dbReference type="SAM" id="MobiDB-lite"/>
    </source>
</evidence>
<feature type="compositionally biased region" description="Basic and acidic residues" evidence="1">
    <location>
        <begin position="482"/>
        <end position="498"/>
    </location>
</feature>
<organism evidence="2 3">
    <name type="scientific">Diplodia seriata</name>
    <dbReference type="NCBI Taxonomy" id="420778"/>
    <lineage>
        <taxon>Eukaryota</taxon>
        <taxon>Fungi</taxon>
        <taxon>Dikarya</taxon>
        <taxon>Ascomycota</taxon>
        <taxon>Pezizomycotina</taxon>
        <taxon>Dothideomycetes</taxon>
        <taxon>Dothideomycetes incertae sedis</taxon>
        <taxon>Botryosphaeriales</taxon>
        <taxon>Botryosphaeriaceae</taxon>
        <taxon>Diplodia</taxon>
    </lineage>
</organism>
<protein>
    <recommendedName>
        <fullName evidence="4">Replicase polyprotein 1a</fullName>
    </recommendedName>
</protein>
<evidence type="ECO:0000313" key="3">
    <source>
        <dbReference type="Proteomes" id="UP001430584"/>
    </source>
</evidence>